<organism evidence="4 6">
    <name type="scientific">Rhizobium tibeticum</name>
    <dbReference type="NCBI Taxonomy" id="501024"/>
    <lineage>
        <taxon>Bacteria</taxon>
        <taxon>Pseudomonadati</taxon>
        <taxon>Pseudomonadota</taxon>
        <taxon>Alphaproteobacteria</taxon>
        <taxon>Hyphomicrobiales</taxon>
        <taxon>Rhizobiaceae</taxon>
        <taxon>Rhizobium/Agrobacterium group</taxon>
        <taxon>Rhizobium</taxon>
    </lineage>
</organism>
<evidence type="ECO:0000259" key="3">
    <source>
        <dbReference type="PROSITE" id="PS50075"/>
    </source>
</evidence>
<feature type="domain" description="Carrier" evidence="3">
    <location>
        <begin position="4"/>
        <end position="89"/>
    </location>
</feature>
<proteinExistence type="predicted"/>
<reference evidence="6" key="1">
    <citation type="submission" date="2016-10" db="EMBL/GenBank/DDBJ databases">
        <authorList>
            <person name="Wibberg D."/>
        </authorList>
    </citation>
    <scope>NUCLEOTIDE SEQUENCE [LARGE SCALE GENOMIC DNA]</scope>
</reference>
<dbReference type="InterPro" id="IPR036736">
    <property type="entry name" value="ACP-like_sf"/>
</dbReference>
<dbReference type="RefSeq" id="WP_072381769.1">
    <property type="nucleotide sequence ID" value="NZ_FNXB01000073.1"/>
</dbReference>
<dbReference type="Gene3D" id="1.10.1200.10">
    <property type="entry name" value="ACP-like"/>
    <property type="match status" value="1"/>
</dbReference>
<keyword evidence="1" id="KW-0596">Phosphopantetheine</keyword>
<name>A0A1H8WMR6_9HYPH</name>
<dbReference type="OrthoDB" id="9806381at2"/>
<evidence type="ECO:0000313" key="5">
    <source>
        <dbReference type="EMBL" id="SEP28727.1"/>
    </source>
</evidence>
<evidence type="ECO:0000313" key="4">
    <source>
        <dbReference type="EMBL" id="SEI20598.1"/>
    </source>
</evidence>
<protein>
    <submittedName>
        <fullName evidence="5">Acyl carrier protein NodF</fullName>
    </submittedName>
    <submittedName>
        <fullName evidence="4">Host-specificity of nodulation protein A</fullName>
    </submittedName>
</protein>
<reference evidence="4" key="3">
    <citation type="submission" date="2016-10" db="EMBL/GenBank/DDBJ databases">
        <authorList>
            <person name="de Groot N.N."/>
        </authorList>
    </citation>
    <scope>NUCLEOTIDE SEQUENCE [LARGE SCALE GENOMIC DNA]</scope>
    <source>
        <strain evidence="4">CCBAU85039</strain>
    </source>
</reference>
<dbReference type="InterPro" id="IPR006162">
    <property type="entry name" value="Ppantetheine_attach_site"/>
</dbReference>
<accession>A0A1H8WMR6</accession>
<reference evidence="5 7" key="2">
    <citation type="submission" date="2016-10" db="EMBL/GenBank/DDBJ databases">
        <authorList>
            <person name="Varghese N."/>
            <person name="Submissions S."/>
        </authorList>
    </citation>
    <scope>NUCLEOTIDE SEQUENCE [LARGE SCALE GENOMIC DNA]</scope>
    <source>
        <strain evidence="5 7">CGMCC 1.7071</strain>
    </source>
</reference>
<keyword evidence="2" id="KW-0597">Phosphoprotein</keyword>
<evidence type="ECO:0000256" key="1">
    <source>
        <dbReference type="ARBA" id="ARBA00022450"/>
    </source>
</evidence>
<keyword evidence="7" id="KW-1185">Reference proteome</keyword>
<dbReference type="InterPro" id="IPR009081">
    <property type="entry name" value="PP-bd_ACP"/>
</dbReference>
<evidence type="ECO:0000313" key="7">
    <source>
        <dbReference type="Proteomes" id="UP000198939"/>
    </source>
</evidence>
<dbReference type="SUPFAM" id="SSF47336">
    <property type="entry name" value="ACP-like"/>
    <property type="match status" value="1"/>
</dbReference>
<dbReference type="PROSITE" id="PS00012">
    <property type="entry name" value="PHOSPHOPANTETHEINE"/>
    <property type="match status" value="1"/>
</dbReference>
<sequence length="93" mass="9934">MVDQLTTEIIAIIKSRVELESGDGGTASIVGELTAATELTSIGVDSLGLADILWDLEQAFGIRIEMNTAEAWSNLQNVGDMVEAIRGLRTKEA</sequence>
<dbReference type="Pfam" id="PF00550">
    <property type="entry name" value="PP-binding"/>
    <property type="match status" value="1"/>
</dbReference>
<dbReference type="PROSITE" id="PS50075">
    <property type="entry name" value="CARRIER"/>
    <property type="match status" value="1"/>
</dbReference>
<dbReference type="STRING" id="501024.RTCCBAU85039_6424"/>
<dbReference type="EMBL" id="FOCV01000070">
    <property type="protein sequence ID" value="SEP28727.1"/>
    <property type="molecule type" value="Genomic_DNA"/>
</dbReference>
<dbReference type="EMBL" id="FNXB01000073">
    <property type="protein sequence ID" value="SEI20598.1"/>
    <property type="molecule type" value="Genomic_DNA"/>
</dbReference>
<dbReference type="Proteomes" id="UP000183063">
    <property type="component" value="Unassembled WGS sequence"/>
</dbReference>
<dbReference type="Proteomes" id="UP000198939">
    <property type="component" value="Unassembled WGS sequence"/>
</dbReference>
<evidence type="ECO:0000313" key="6">
    <source>
        <dbReference type="Proteomes" id="UP000183063"/>
    </source>
</evidence>
<evidence type="ECO:0000256" key="2">
    <source>
        <dbReference type="ARBA" id="ARBA00022553"/>
    </source>
</evidence>
<gene>
    <name evidence="4" type="primary">nodF</name>
    <name evidence="4" type="ORF">RTCCBAU85039_6424</name>
    <name evidence="5" type="ORF">SAMN05216228_10705</name>
</gene>
<dbReference type="AlphaFoldDB" id="A0A1H8WMR6"/>